<keyword evidence="3" id="KW-0418">Kinase</keyword>
<evidence type="ECO:0000256" key="2">
    <source>
        <dbReference type="ARBA" id="ARBA00022723"/>
    </source>
</evidence>
<dbReference type="GO" id="GO:0004730">
    <property type="term" value="F:pseudouridylate synthase activity"/>
    <property type="evidence" value="ECO:0007669"/>
    <property type="project" value="TreeGrafter"/>
</dbReference>
<dbReference type="EMBL" id="DS235291">
    <property type="protein sequence ID" value="EEB14476.1"/>
    <property type="molecule type" value="Genomic_DNA"/>
</dbReference>
<dbReference type="GO" id="GO:0006796">
    <property type="term" value="P:phosphate-containing compound metabolic process"/>
    <property type="evidence" value="ECO:0007669"/>
    <property type="project" value="UniProtKB-ARBA"/>
</dbReference>
<dbReference type="OrthoDB" id="198885at2759"/>
<feature type="domain" description="Carbohydrate kinase PfkB" evidence="4">
    <location>
        <begin position="61"/>
        <end position="171"/>
    </location>
</feature>
<dbReference type="InParanoid" id="E0VM70"/>
<dbReference type="GeneID" id="8239157"/>
<reference evidence="5" key="1">
    <citation type="submission" date="2007-04" db="EMBL/GenBank/DDBJ databases">
        <title>Annotation of Pediculus humanus corporis strain USDA.</title>
        <authorList>
            <person name="Kirkness E."/>
            <person name="Hannick L."/>
            <person name="Hass B."/>
            <person name="Bruggner R."/>
            <person name="Lawson D."/>
            <person name="Bidwell S."/>
            <person name="Joardar V."/>
            <person name="Caler E."/>
            <person name="Walenz B."/>
            <person name="Inman J."/>
            <person name="Schobel S."/>
            <person name="Galinsky K."/>
            <person name="Amedeo P."/>
            <person name="Strausberg R."/>
        </authorList>
    </citation>
    <scope>NUCLEOTIDE SEQUENCE</scope>
    <source>
        <strain evidence="5">USDA</strain>
    </source>
</reference>
<dbReference type="OMA" id="LERTIWY"/>
<dbReference type="EnsemblMetazoa" id="PHUM302490-RA">
    <property type="protein sequence ID" value="PHUM302490-PA"/>
    <property type="gene ID" value="PHUM302490"/>
</dbReference>
<dbReference type="PROSITE" id="PS00584">
    <property type="entry name" value="PFKB_KINASES_2"/>
    <property type="match status" value="1"/>
</dbReference>
<dbReference type="RefSeq" id="XP_002427214.1">
    <property type="nucleotide sequence ID" value="XM_002427169.1"/>
</dbReference>
<dbReference type="GO" id="GO:0005737">
    <property type="term" value="C:cytoplasm"/>
    <property type="evidence" value="ECO:0007669"/>
    <property type="project" value="TreeGrafter"/>
</dbReference>
<accession>E0VM70</accession>
<reference evidence="6" key="3">
    <citation type="submission" date="2020-05" db="UniProtKB">
        <authorList>
            <consortium name="EnsemblMetazoa"/>
        </authorList>
    </citation>
    <scope>IDENTIFICATION</scope>
    <source>
        <strain evidence="6">USDA</strain>
    </source>
</reference>
<evidence type="ECO:0000313" key="5">
    <source>
        <dbReference type="EMBL" id="EEB14476.1"/>
    </source>
</evidence>
<dbReference type="Gene3D" id="3.40.1190.20">
    <property type="match status" value="1"/>
</dbReference>
<evidence type="ECO:0000256" key="1">
    <source>
        <dbReference type="ARBA" id="ARBA00022679"/>
    </source>
</evidence>
<dbReference type="GO" id="GO:0016798">
    <property type="term" value="F:hydrolase activity, acting on glycosyl bonds"/>
    <property type="evidence" value="ECO:0007669"/>
    <property type="project" value="TreeGrafter"/>
</dbReference>
<keyword evidence="7" id="KW-1185">Reference proteome</keyword>
<name>E0VM70_PEDHC</name>
<evidence type="ECO:0000313" key="6">
    <source>
        <dbReference type="EnsemblMetazoa" id="PHUM302490-PA"/>
    </source>
</evidence>
<dbReference type="HOGENOM" id="CLU_128952_0_0_1"/>
<keyword evidence="1" id="KW-0808">Transferase</keyword>
<sequence length="183" mass="20760">MLFWFEPTDIFRASKPFDIKEKRYPTFISPNYQEFLKIYKTLYPKGGGDDDDNSFSKNSRNIVEDCIYKGYKVGEIIDNLIITLGKEGVLVINKGEENDSFYEITKKCSKYIKKNGQISHRLYKPKLLDDDDIVNVSGAGDCFAGGFISAMLDGENEKNCVKLGFKCCIASLKSCQTVPSTFY</sequence>
<evidence type="ECO:0000259" key="4">
    <source>
        <dbReference type="Pfam" id="PF00294"/>
    </source>
</evidence>
<dbReference type="STRING" id="121224.E0VM70"/>
<gene>
    <name evidence="6" type="primary">8239157</name>
    <name evidence="5" type="ORF">Phum_PHUM302490</name>
</gene>
<dbReference type="VEuPathDB" id="VectorBase:PHUM302490"/>
<dbReference type="PANTHER" id="PTHR42909:SF1">
    <property type="entry name" value="CARBOHYDRATE KINASE PFKB DOMAIN-CONTAINING PROTEIN"/>
    <property type="match status" value="1"/>
</dbReference>
<organism>
    <name type="scientific">Pediculus humanus subsp. corporis</name>
    <name type="common">Body louse</name>
    <dbReference type="NCBI Taxonomy" id="121224"/>
    <lineage>
        <taxon>Eukaryota</taxon>
        <taxon>Metazoa</taxon>
        <taxon>Ecdysozoa</taxon>
        <taxon>Arthropoda</taxon>
        <taxon>Hexapoda</taxon>
        <taxon>Insecta</taxon>
        <taxon>Pterygota</taxon>
        <taxon>Neoptera</taxon>
        <taxon>Paraneoptera</taxon>
        <taxon>Psocodea</taxon>
        <taxon>Troctomorpha</taxon>
        <taxon>Phthiraptera</taxon>
        <taxon>Anoplura</taxon>
        <taxon>Pediculidae</taxon>
        <taxon>Pediculus</taxon>
    </lineage>
</organism>
<evidence type="ECO:0000256" key="3">
    <source>
        <dbReference type="ARBA" id="ARBA00022777"/>
    </source>
</evidence>
<proteinExistence type="predicted"/>
<dbReference type="AlphaFoldDB" id="E0VM70"/>
<dbReference type="Proteomes" id="UP000009046">
    <property type="component" value="Unassembled WGS sequence"/>
</dbReference>
<dbReference type="PANTHER" id="PTHR42909">
    <property type="entry name" value="ZGC:136858"/>
    <property type="match status" value="1"/>
</dbReference>
<dbReference type="KEGG" id="phu:Phum_PHUM302490"/>
<evidence type="ECO:0000313" key="7">
    <source>
        <dbReference type="Proteomes" id="UP000009046"/>
    </source>
</evidence>
<dbReference type="CTD" id="8239157"/>
<dbReference type="InterPro" id="IPR029056">
    <property type="entry name" value="Ribokinase-like"/>
</dbReference>
<dbReference type="EMBL" id="AAZO01003518">
    <property type="status" value="NOT_ANNOTATED_CDS"/>
    <property type="molecule type" value="Genomic_DNA"/>
</dbReference>
<dbReference type="eggNOG" id="KOG3009">
    <property type="taxonomic scope" value="Eukaryota"/>
</dbReference>
<dbReference type="GO" id="GO:0046872">
    <property type="term" value="F:metal ion binding"/>
    <property type="evidence" value="ECO:0007669"/>
    <property type="project" value="UniProtKB-KW"/>
</dbReference>
<dbReference type="GO" id="GO:0016301">
    <property type="term" value="F:kinase activity"/>
    <property type="evidence" value="ECO:0007669"/>
    <property type="project" value="UniProtKB-KW"/>
</dbReference>
<dbReference type="SUPFAM" id="SSF53613">
    <property type="entry name" value="Ribokinase-like"/>
    <property type="match status" value="1"/>
</dbReference>
<reference evidence="5" key="2">
    <citation type="submission" date="2007-04" db="EMBL/GenBank/DDBJ databases">
        <title>The genome of the human body louse.</title>
        <authorList>
            <consortium name="The Human Body Louse Genome Consortium"/>
            <person name="Kirkness E."/>
            <person name="Walenz B."/>
            <person name="Hass B."/>
            <person name="Bruggner R."/>
            <person name="Strausberg R."/>
        </authorList>
    </citation>
    <scope>NUCLEOTIDE SEQUENCE</scope>
    <source>
        <strain evidence="5">USDA</strain>
    </source>
</reference>
<dbReference type="InterPro" id="IPR002173">
    <property type="entry name" value="Carboh/pur_kinase_PfkB_CS"/>
</dbReference>
<dbReference type="InterPro" id="IPR011611">
    <property type="entry name" value="PfkB_dom"/>
</dbReference>
<dbReference type="Pfam" id="PF00294">
    <property type="entry name" value="PfkB"/>
    <property type="match status" value="1"/>
</dbReference>
<protein>
    <recommendedName>
        <fullName evidence="4">Carbohydrate kinase PfkB domain-containing protein</fullName>
    </recommendedName>
</protein>
<keyword evidence="2" id="KW-0479">Metal-binding</keyword>